<dbReference type="InterPro" id="IPR046650">
    <property type="entry name" value="DUF6762"/>
</dbReference>
<dbReference type="AlphaFoldDB" id="W8U963"/>
<name>W8U963_PEPAC</name>
<proteinExistence type="predicted"/>
<sequence length="146" mass="17096">MEPFRIIVMEKDLESGMLTSEITSYKVDKGGELIGAVHAEKTDDGYVIDIKFTTDRDLDDWEYSAVFDYYDIEALGDGMISAEEDTSFFNPVWEVRIKMDDDDEKMEAIIQNLTERHMAELESVYQEIKDKREDYREFDETPHILD</sequence>
<dbReference type="Proteomes" id="UP000019591">
    <property type="component" value="Chromosome"/>
</dbReference>
<dbReference type="OrthoDB" id="1913818at2"/>
<accession>W8U963</accession>
<dbReference type="STRING" id="1286171.EAL2_c21150"/>
<organism evidence="1 2">
    <name type="scientific">Peptoclostridium acidaminophilum DSM 3953</name>
    <dbReference type="NCBI Taxonomy" id="1286171"/>
    <lineage>
        <taxon>Bacteria</taxon>
        <taxon>Bacillati</taxon>
        <taxon>Bacillota</taxon>
        <taxon>Clostridia</taxon>
        <taxon>Peptostreptococcales</taxon>
        <taxon>Peptoclostridiaceae</taxon>
        <taxon>Peptoclostridium</taxon>
    </lineage>
</organism>
<gene>
    <name evidence="1" type="ORF">EAL2_c21150</name>
</gene>
<dbReference type="eggNOG" id="ENOG50331JD">
    <property type="taxonomic scope" value="Bacteria"/>
</dbReference>
<dbReference type="KEGG" id="eac:EAL2_c21150"/>
<dbReference type="RefSeq" id="WP_025436321.1">
    <property type="nucleotide sequence ID" value="NZ_CP007452.1"/>
</dbReference>
<keyword evidence="2" id="KW-1185">Reference proteome</keyword>
<dbReference type="Pfam" id="PF20548">
    <property type="entry name" value="DUF6762"/>
    <property type="match status" value="1"/>
</dbReference>
<dbReference type="PATRIC" id="fig|1286171.3.peg.2063"/>
<evidence type="ECO:0000313" key="2">
    <source>
        <dbReference type="Proteomes" id="UP000019591"/>
    </source>
</evidence>
<dbReference type="EMBL" id="CP007452">
    <property type="protein sequence ID" value="AHM57396.1"/>
    <property type="molecule type" value="Genomic_DNA"/>
</dbReference>
<evidence type="ECO:0000313" key="1">
    <source>
        <dbReference type="EMBL" id="AHM57396.1"/>
    </source>
</evidence>
<reference evidence="1 2" key="1">
    <citation type="journal article" date="2014" name="Genome Announc.">
        <title>Complete Genome Sequence of Amino Acid-Utilizing Eubacterium acidaminophilum al-2 (DSM 3953).</title>
        <authorList>
            <person name="Poehlein A."/>
            <person name="Andreesen J.R."/>
            <person name="Daniel R."/>
        </authorList>
    </citation>
    <scope>NUCLEOTIDE SEQUENCE [LARGE SCALE GENOMIC DNA]</scope>
    <source>
        <strain evidence="1 2">DSM 3953</strain>
    </source>
</reference>
<dbReference type="HOGENOM" id="CLU_1913438_0_0_9"/>
<protein>
    <submittedName>
        <fullName evidence="1">Uncharacterized protein</fullName>
    </submittedName>
</protein>